<reference evidence="6 7" key="1">
    <citation type="submission" date="2019-01" db="EMBL/GenBank/DDBJ databases">
        <title>Spirosoma flava sp. nov., a propanil-degrading bacterium isolated from herbicide-contaminated soil.</title>
        <authorList>
            <person name="Zhang L."/>
            <person name="Jiang J.-D."/>
        </authorList>
    </citation>
    <scope>NUCLEOTIDE SEQUENCE [LARGE SCALE GENOMIC DNA]</scope>
    <source>
        <strain evidence="6 7">TY50</strain>
    </source>
</reference>
<dbReference type="GO" id="GO:0006979">
    <property type="term" value="P:response to oxidative stress"/>
    <property type="evidence" value="ECO:0007669"/>
    <property type="project" value="InterPro"/>
</dbReference>
<proteinExistence type="inferred from homology"/>
<name>A0A4Q2UI58_9BACT</name>
<sequence length="206" mass="22803">MKKPIVFTLIGVTLVVALTSFMSLTTLVKGLFSDKKEAAAAPANASAPTKSLYDFTVNSIDGKPVALNAYRGKKVIILNVASKCGYTPQYADWEKFYKAHKDKFVVLGFPANNFANQESGNNEEIATFCQKNYGVSFPMFEKVSVVGNDQAPLYKWLSTKSLNGWNDKAPTWNFCKYVVNEKGELTHFFASGVKPDDAEFRKAVNL</sequence>
<dbReference type="Pfam" id="PF00255">
    <property type="entry name" value="GSHPx"/>
    <property type="match status" value="1"/>
</dbReference>
<feature type="domain" description="Thioredoxin" evidence="5">
    <location>
        <begin position="46"/>
        <end position="206"/>
    </location>
</feature>
<gene>
    <name evidence="6" type="ORF">EQG79_15340</name>
</gene>
<keyword evidence="3 4" id="KW-0560">Oxidoreductase</keyword>
<evidence type="ECO:0000313" key="7">
    <source>
        <dbReference type="Proteomes" id="UP000290407"/>
    </source>
</evidence>
<dbReference type="InterPro" id="IPR013766">
    <property type="entry name" value="Thioredoxin_domain"/>
</dbReference>
<dbReference type="PROSITE" id="PS00460">
    <property type="entry name" value="GLUTATHIONE_PEROXID_1"/>
    <property type="match status" value="1"/>
</dbReference>
<dbReference type="InterPro" id="IPR036249">
    <property type="entry name" value="Thioredoxin-like_sf"/>
</dbReference>
<evidence type="ECO:0000259" key="5">
    <source>
        <dbReference type="PROSITE" id="PS51352"/>
    </source>
</evidence>
<evidence type="ECO:0000256" key="4">
    <source>
        <dbReference type="RuleBase" id="RU000499"/>
    </source>
</evidence>
<dbReference type="AlphaFoldDB" id="A0A4Q2UI58"/>
<dbReference type="PANTHER" id="PTHR11592">
    <property type="entry name" value="GLUTATHIONE PEROXIDASE"/>
    <property type="match status" value="1"/>
</dbReference>
<dbReference type="EMBL" id="SBLB01000004">
    <property type="protein sequence ID" value="RYC68796.1"/>
    <property type="molecule type" value="Genomic_DNA"/>
</dbReference>
<dbReference type="SUPFAM" id="SSF52833">
    <property type="entry name" value="Thioredoxin-like"/>
    <property type="match status" value="1"/>
</dbReference>
<evidence type="ECO:0000256" key="2">
    <source>
        <dbReference type="ARBA" id="ARBA00022559"/>
    </source>
</evidence>
<dbReference type="RefSeq" id="WP_077921683.1">
    <property type="nucleotide sequence ID" value="NZ_SBLB01000004.1"/>
</dbReference>
<evidence type="ECO:0000313" key="6">
    <source>
        <dbReference type="EMBL" id="RYC68796.1"/>
    </source>
</evidence>
<dbReference type="Gene3D" id="3.40.30.10">
    <property type="entry name" value="Glutaredoxin"/>
    <property type="match status" value="1"/>
</dbReference>
<accession>A0A4Q2UI58</accession>
<dbReference type="InterPro" id="IPR000889">
    <property type="entry name" value="Glutathione_peroxidase"/>
</dbReference>
<dbReference type="PRINTS" id="PR01011">
    <property type="entry name" value="GLUTPROXDASE"/>
</dbReference>
<dbReference type="GO" id="GO:0004601">
    <property type="term" value="F:peroxidase activity"/>
    <property type="evidence" value="ECO:0007669"/>
    <property type="project" value="UniProtKB-KW"/>
</dbReference>
<comment type="caution">
    <text evidence="6">The sequence shown here is derived from an EMBL/GenBank/DDBJ whole genome shotgun (WGS) entry which is preliminary data.</text>
</comment>
<dbReference type="CDD" id="cd00340">
    <property type="entry name" value="GSH_Peroxidase"/>
    <property type="match status" value="1"/>
</dbReference>
<organism evidence="6 7">
    <name type="scientific">Spirosoma sordidisoli</name>
    <dbReference type="NCBI Taxonomy" id="2502893"/>
    <lineage>
        <taxon>Bacteria</taxon>
        <taxon>Pseudomonadati</taxon>
        <taxon>Bacteroidota</taxon>
        <taxon>Cytophagia</taxon>
        <taxon>Cytophagales</taxon>
        <taxon>Cytophagaceae</taxon>
        <taxon>Spirosoma</taxon>
    </lineage>
</organism>
<keyword evidence="7" id="KW-1185">Reference proteome</keyword>
<evidence type="ECO:0000256" key="3">
    <source>
        <dbReference type="ARBA" id="ARBA00023002"/>
    </source>
</evidence>
<dbReference type="Proteomes" id="UP000290407">
    <property type="component" value="Unassembled WGS sequence"/>
</dbReference>
<evidence type="ECO:0000256" key="1">
    <source>
        <dbReference type="ARBA" id="ARBA00006926"/>
    </source>
</evidence>
<dbReference type="InterPro" id="IPR029759">
    <property type="entry name" value="GPX_AS"/>
</dbReference>
<dbReference type="PANTHER" id="PTHR11592:SF78">
    <property type="entry name" value="GLUTATHIONE PEROXIDASE"/>
    <property type="match status" value="1"/>
</dbReference>
<dbReference type="PROSITE" id="PS51352">
    <property type="entry name" value="THIOREDOXIN_2"/>
    <property type="match status" value="1"/>
</dbReference>
<comment type="similarity">
    <text evidence="1 4">Belongs to the glutathione peroxidase family.</text>
</comment>
<keyword evidence="2 4" id="KW-0575">Peroxidase</keyword>
<protein>
    <recommendedName>
        <fullName evidence="4">Glutathione peroxidase</fullName>
    </recommendedName>
</protein>
<dbReference type="PROSITE" id="PS51355">
    <property type="entry name" value="GLUTATHIONE_PEROXID_3"/>
    <property type="match status" value="1"/>
</dbReference>